<keyword evidence="2" id="KW-0805">Transcription regulation</keyword>
<dbReference type="AlphaFoldDB" id="A0A354YZ90"/>
<keyword evidence="1" id="KW-0678">Repressor</keyword>
<dbReference type="Proteomes" id="UP000263273">
    <property type="component" value="Unassembled WGS sequence"/>
</dbReference>
<dbReference type="EMBL" id="DNZF01000247">
    <property type="protein sequence ID" value="HBK54524.1"/>
    <property type="molecule type" value="Genomic_DNA"/>
</dbReference>
<evidence type="ECO:0000256" key="4">
    <source>
        <dbReference type="ARBA" id="ARBA00023163"/>
    </source>
</evidence>
<dbReference type="GO" id="GO:0003677">
    <property type="term" value="F:DNA binding"/>
    <property type="evidence" value="ECO:0007669"/>
    <property type="project" value="UniProtKB-KW"/>
</dbReference>
<sequence length="278" mass="31949">MEKQLKIGEFAKLTGATVKTVLHYHKMGLLAEAKRSPGGYRLYGVAELNRMRSIKRLKYLGLSLEQIRGILGEPGGHKSFRSVLLAMQTELLNQIQTLTERVEKIQILLQEEQENLLECTNESPSFKMVVAILGEEAREQYLDICPEIYEQERKLYEIIDDLQWGVDYEDILREVAEYFRDNPDKYYDSLVFGTKISAIAELLPDSPAVKELASEYAEFIKSLPFYQKLMSHESALQKSLNSLWRDMFAEVYSPAQIKFVEILGEYLESGKSSGQNRD</sequence>
<dbReference type="STRING" id="378794.GCA_001570625_00761"/>
<dbReference type="PROSITE" id="PS50937">
    <property type="entry name" value="HTH_MERR_2"/>
    <property type="match status" value="1"/>
</dbReference>
<organism evidence="7 8">
    <name type="scientific">Syntrophomonas wolfei</name>
    <dbReference type="NCBI Taxonomy" id="863"/>
    <lineage>
        <taxon>Bacteria</taxon>
        <taxon>Bacillati</taxon>
        <taxon>Bacillota</taxon>
        <taxon>Clostridia</taxon>
        <taxon>Eubacteriales</taxon>
        <taxon>Syntrophomonadaceae</taxon>
        <taxon>Syntrophomonas</taxon>
    </lineage>
</organism>
<evidence type="ECO:0000259" key="6">
    <source>
        <dbReference type="PROSITE" id="PS50937"/>
    </source>
</evidence>
<protein>
    <submittedName>
        <fullName evidence="7">MerR family DNA-binding transcriptional regulator</fullName>
    </submittedName>
</protein>
<name>A0A354YZ90_9FIRM</name>
<keyword evidence="5" id="KW-0175">Coiled coil</keyword>
<proteinExistence type="predicted"/>
<dbReference type="InterPro" id="IPR009061">
    <property type="entry name" value="DNA-bd_dom_put_sf"/>
</dbReference>
<dbReference type="SUPFAM" id="SSF46955">
    <property type="entry name" value="Putative DNA-binding domain"/>
    <property type="match status" value="1"/>
</dbReference>
<dbReference type="GO" id="GO:0003700">
    <property type="term" value="F:DNA-binding transcription factor activity"/>
    <property type="evidence" value="ECO:0007669"/>
    <property type="project" value="InterPro"/>
</dbReference>
<reference evidence="7 8" key="1">
    <citation type="journal article" date="2018" name="Nat. Biotechnol.">
        <title>A standardized bacterial taxonomy based on genome phylogeny substantially revises the tree of life.</title>
        <authorList>
            <person name="Parks D.H."/>
            <person name="Chuvochina M."/>
            <person name="Waite D.W."/>
            <person name="Rinke C."/>
            <person name="Skarshewski A."/>
            <person name="Chaumeil P.A."/>
            <person name="Hugenholtz P."/>
        </authorList>
    </citation>
    <scope>NUCLEOTIDE SEQUENCE [LARGE SCALE GENOMIC DNA]</scope>
    <source>
        <strain evidence="7">UBA10948</strain>
    </source>
</reference>
<evidence type="ECO:0000256" key="2">
    <source>
        <dbReference type="ARBA" id="ARBA00023015"/>
    </source>
</evidence>
<accession>A0A354YZ90</accession>
<comment type="caution">
    <text evidence="7">The sequence shown here is derived from an EMBL/GenBank/DDBJ whole genome shotgun (WGS) entry which is preliminary data.</text>
</comment>
<keyword evidence="3 7" id="KW-0238">DNA-binding</keyword>
<evidence type="ECO:0000256" key="1">
    <source>
        <dbReference type="ARBA" id="ARBA00022491"/>
    </source>
</evidence>
<dbReference type="PRINTS" id="PR00040">
    <property type="entry name" value="HTHMERR"/>
</dbReference>
<evidence type="ECO:0000313" key="8">
    <source>
        <dbReference type="Proteomes" id="UP000263273"/>
    </source>
</evidence>
<feature type="domain" description="HTH merR-type" evidence="6">
    <location>
        <begin position="4"/>
        <end position="73"/>
    </location>
</feature>
<dbReference type="Pfam" id="PF13411">
    <property type="entry name" value="MerR_1"/>
    <property type="match status" value="1"/>
</dbReference>
<feature type="coiled-coil region" evidence="5">
    <location>
        <begin position="95"/>
        <end position="122"/>
    </location>
</feature>
<dbReference type="PANTHER" id="PTHR30204:SF69">
    <property type="entry name" value="MERR-FAMILY TRANSCRIPTIONAL REGULATOR"/>
    <property type="match status" value="1"/>
</dbReference>
<evidence type="ECO:0000256" key="5">
    <source>
        <dbReference type="SAM" id="Coils"/>
    </source>
</evidence>
<gene>
    <name evidence="7" type="ORF">DDZ44_11370</name>
</gene>
<dbReference type="InterPro" id="IPR000551">
    <property type="entry name" value="MerR-type_HTH_dom"/>
</dbReference>
<dbReference type="RefSeq" id="WP_061213292.1">
    <property type="nucleotide sequence ID" value="NZ_DCDX01000062.1"/>
</dbReference>
<dbReference type="SMART" id="SM00422">
    <property type="entry name" value="HTH_MERR"/>
    <property type="match status" value="1"/>
</dbReference>
<dbReference type="PANTHER" id="PTHR30204">
    <property type="entry name" value="REDOX-CYCLING DRUG-SENSING TRANSCRIPTIONAL ACTIVATOR SOXR"/>
    <property type="match status" value="1"/>
</dbReference>
<keyword evidence="4" id="KW-0804">Transcription</keyword>
<dbReference type="Gene3D" id="1.10.1660.10">
    <property type="match status" value="1"/>
</dbReference>
<evidence type="ECO:0000313" key="7">
    <source>
        <dbReference type="EMBL" id="HBK54524.1"/>
    </source>
</evidence>
<dbReference type="InterPro" id="IPR047057">
    <property type="entry name" value="MerR_fam"/>
</dbReference>
<evidence type="ECO:0000256" key="3">
    <source>
        <dbReference type="ARBA" id="ARBA00023125"/>
    </source>
</evidence>